<dbReference type="EMBL" id="JASBWU010000005">
    <property type="protein sequence ID" value="KAJ9121568.1"/>
    <property type="molecule type" value="Genomic_DNA"/>
</dbReference>
<keyword evidence="2" id="KW-1185">Reference proteome</keyword>
<name>A0ACC2XBZ9_9TREE</name>
<evidence type="ECO:0000313" key="2">
    <source>
        <dbReference type="Proteomes" id="UP001243375"/>
    </source>
</evidence>
<proteinExistence type="predicted"/>
<dbReference type="Proteomes" id="UP001243375">
    <property type="component" value="Unassembled WGS sequence"/>
</dbReference>
<organism evidence="1 2">
    <name type="scientific">Naganishia vaughanmartiniae</name>
    <dbReference type="NCBI Taxonomy" id="1424756"/>
    <lineage>
        <taxon>Eukaryota</taxon>
        <taxon>Fungi</taxon>
        <taxon>Dikarya</taxon>
        <taxon>Basidiomycota</taxon>
        <taxon>Agaricomycotina</taxon>
        <taxon>Tremellomycetes</taxon>
        <taxon>Filobasidiales</taxon>
        <taxon>Filobasidiaceae</taxon>
        <taxon>Naganishia</taxon>
    </lineage>
</organism>
<accession>A0ACC2XBZ9</accession>
<sequence length="1219" mass="132335">MAYVAVAKALYDYEAQDAQDELSFKEDQVLYILEKEDEQWWKAKIKPGEDVEDADKVGLVPSNYVEESAPLGYTKAIYEYAAGAEDELSVAEDAALIVYDEADEWTLVAVQGNTPLEGGRLGFVPSNYIEPVTSDAAEVGVQETAAGMVTEDEVTEVPPARAAVSSVGAPPARKESIQTWSIHLMDKKKKKKGTLGVGNGAIFFASESDKASPPSALTPVQQFPFSQLTRFSSPSSKTLLLAFTTTSEPLEFHTSSKDVTEAILAKLESSKQLAGASSGSVRAEREVGALNRGVVVSSPNDDDEDESATSSSAAAAKAVRWAEPSAAAALPPPPMHHARGTSTASVPKVSSAASAVTLTATALYDFEAQGEDELSIIEGEILNVVDKSNEDWWTVKDPRGNQGVVPAQYVELNTHDAHQAAVTGHEVVSDGEGDSDAEDERAAQDARHRDREEELEAEREEASRTAMYKEAEIRRQVQEEARQAEEDRIKREKREKRRAEEERKRREEETARRRAAARSGDRPEPPKLRQRPSESDVAAARALPNPKGRSQPDRPKDTSRNRPNPARTRVWHDKTGQFRVEAEFLGLGNGKIRLHKLNGVIIEVPVDKMSPEDIAYIKKARRQQQSASSASTSRSSALVEDPEDDVPLGRMSKSNGGPSSETRARSSPVPNAVSSVVQQRPRKPQFDWFEFFLSAGCDMDDCTRYAANFERDRIDESILPDLEASTLRSLGLREGDVIRVKKAIGNKFRNLTPEQLAQIKEDEELARKLQEAENSGRGVPPNLFTQPDGKLANNTRRGRPEPRERKGTASSIDPSTISTAADKLKDQSESSSVPLLTPSPPPAPVTIAEPIKAAPLISGFDDDAWVPRPNSAKPATPTPIAPVPSISAPQPQHTGSTLTSQISNLHLNSGQTSSHNTDFLSQIPKDRMVQPQQTGMAAPAGFHSGLGMGSSNLPMGQLLTAQQTGAFAQQQSPMATGVHSPAPGAPLAPIPANQGLLNPLIPTQTGFSGFVPTRASPAMSHNQHQNQMVPQATGYNMNMGNNGGRIGMIPQQTGYNQYPQQQGGFQGMQPNMTGYNGMQQQQQQQPHPMFNALASVPTQQSHPPSQSSDRFAPQSIFANMKRGEIGKSEHEAPQQADKYDALRPQPTGALMPLTTGYNGGMMPQQTGMMGQMGGYGNGMMGMNITGMPQQQQQQQQQTGYMNMQQTGFMNQNAQGGYRY</sequence>
<comment type="caution">
    <text evidence="1">The sequence shown here is derived from an EMBL/GenBank/DDBJ whole genome shotgun (WGS) entry which is preliminary data.</text>
</comment>
<evidence type="ECO:0000313" key="1">
    <source>
        <dbReference type="EMBL" id="KAJ9121568.1"/>
    </source>
</evidence>
<protein>
    <submittedName>
        <fullName evidence="1">Uncharacterized protein</fullName>
    </submittedName>
</protein>
<reference evidence="1" key="1">
    <citation type="submission" date="2023-04" db="EMBL/GenBank/DDBJ databases">
        <title>Draft Genome sequencing of Naganishia species isolated from polar environments using Oxford Nanopore Technology.</title>
        <authorList>
            <person name="Leo P."/>
            <person name="Venkateswaran K."/>
        </authorList>
    </citation>
    <scope>NUCLEOTIDE SEQUENCE</scope>
    <source>
        <strain evidence="1">MNA-CCFEE 5425</strain>
    </source>
</reference>
<gene>
    <name evidence="1" type="ORF">QFC22_002187</name>
</gene>